<reference evidence="1" key="2">
    <citation type="journal article" date="2015" name="Data Brief">
        <title>Shoot transcriptome of the giant reed, Arundo donax.</title>
        <authorList>
            <person name="Barrero R.A."/>
            <person name="Guerrero F.D."/>
            <person name="Moolhuijzen P."/>
            <person name="Goolsby J.A."/>
            <person name="Tidwell J."/>
            <person name="Bellgard S.E."/>
            <person name="Bellgard M.I."/>
        </authorList>
    </citation>
    <scope>NUCLEOTIDE SEQUENCE</scope>
    <source>
        <tissue evidence="1">Shoot tissue taken approximately 20 cm above the soil surface</tissue>
    </source>
</reference>
<evidence type="ECO:0000313" key="1">
    <source>
        <dbReference type="EMBL" id="JAD75780.1"/>
    </source>
</evidence>
<reference evidence="1" key="1">
    <citation type="submission" date="2014-09" db="EMBL/GenBank/DDBJ databases">
        <authorList>
            <person name="Magalhaes I.L.F."/>
            <person name="Oliveira U."/>
            <person name="Santos F.R."/>
            <person name="Vidigal T.H.D.A."/>
            <person name="Brescovit A.D."/>
            <person name="Santos A.J."/>
        </authorList>
    </citation>
    <scope>NUCLEOTIDE SEQUENCE</scope>
    <source>
        <tissue evidence="1">Shoot tissue taken approximately 20 cm above the soil surface</tissue>
    </source>
</reference>
<organism evidence="1">
    <name type="scientific">Arundo donax</name>
    <name type="common">Giant reed</name>
    <name type="synonym">Donax arundinaceus</name>
    <dbReference type="NCBI Taxonomy" id="35708"/>
    <lineage>
        <taxon>Eukaryota</taxon>
        <taxon>Viridiplantae</taxon>
        <taxon>Streptophyta</taxon>
        <taxon>Embryophyta</taxon>
        <taxon>Tracheophyta</taxon>
        <taxon>Spermatophyta</taxon>
        <taxon>Magnoliopsida</taxon>
        <taxon>Liliopsida</taxon>
        <taxon>Poales</taxon>
        <taxon>Poaceae</taxon>
        <taxon>PACMAD clade</taxon>
        <taxon>Arundinoideae</taxon>
        <taxon>Arundineae</taxon>
        <taxon>Arundo</taxon>
    </lineage>
</organism>
<protein>
    <submittedName>
        <fullName evidence="1">CesA-4</fullName>
    </submittedName>
</protein>
<accession>A0A0A9CQW5</accession>
<sequence length="87" mass="9929">MLESRTLLTRNIDQTGELITLSVKATAVTKEHLNHSRMVPGIISWPRCAILHNPSFLRYFLCLSNKAIDPNFKFFIFSLHGPAVFNK</sequence>
<dbReference type="EMBL" id="GBRH01222115">
    <property type="protein sequence ID" value="JAD75780.1"/>
    <property type="molecule type" value="Transcribed_RNA"/>
</dbReference>
<proteinExistence type="predicted"/>
<dbReference type="AlphaFoldDB" id="A0A0A9CQW5"/>
<name>A0A0A9CQW5_ARUDO</name>